<dbReference type="AlphaFoldDB" id="A0A090MAN1"/>
<reference evidence="3" key="1">
    <citation type="journal article" date="2006" name="Proc. Natl. Acad. Sci. U.S.A.">
        <title>Genome analysis of the smallest free-living eukaryote Ostreococcus tauri unveils many unique features.</title>
        <authorList>
            <person name="Derelle E."/>
            <person name="Ferraz C."/>
            <person name="Rombauts S."/>
            <person name="Rouze P."/>
            <person name="Worden A.Z."/>
            <person name="Robbens S."/>
            <person name="Partensky F."/>
            <person name="Degroeve S."/>
            <person name="Echeynie S."/>
            <person name="Cooke R."/>
            <person name="Saeys Y."/>
            <person name="Wuyts J."/>
            <person name="Jabbari K."/>
            <person name="Bowler C."/>
            <person name="Panaud O."/>
            <person name="Piegu B."/>
            <person name="Ball S.G."/>
            <person name="Ral J.-P."/>
            <person name="Bouget F.-Y."/>
            <person name="Piganeau G."/>
            <person name="De Baets B."/>
            <person name="Picard A."/>
            <person name="Delseny M."/>
            <person name="Demaille J."/>
            <person name="Van de Peer Y."/>
            <person name="Moreau H."/>
        </authorList>
    </citation>
    <scope>NUCLEOTIDE SEQUENCE [LARGE SCALE GENOMIC DNA]</scope>
    <source>
        <strain evidence="3">OTTH 0595 / CCAP 157/2 / RCC745</strain>
    </source>
</reference>
<dbReference type="SUPFAM" id="SSF51126">
    <property type="entry name" value="Pectin lyase-like"/>
    <property type="match status" value="1"/>
</dbReference>
<keyword evidence="3" id="KW-1185">Reference proteome</keyword>
<dbReference type="GeneID" id="9836257"/>
<dbReference type="PANTHER" id="PTHR11319:SF35">
    <property type="entry name" value="OUTER MEMBRANE PROTEIN PMPC-RELATED"/>
    <property type="match status" value="1"/>
</dbReference>
<dbReference type="InterPro" id="IPR006626">
    <property type="entry name" value="PbH1"/>
</dbReference>
<dbReference type="RefSeq" id="XP_003082201.2">
    <property type="nucleotide sequence ID" value="XM_003082153.2"/>
</dbReference>
<evidence type="ECO:0000313" key="3">
    <source>
        <dbReference type="Proteomes" id="UP000009170"/>
    </source>
</evidence>
<proteinExistence type="predicted"/>
<protein>
    <submittedName>
        <fullName evidence="2">Parallel beta-helix repeat</fullName>
    </submittedName>
</protein>
<dbReference type="InParanoid" id="A0A090MAN1"/>
<evidence type="ECO:0000259" key="1">
    <source>
        <dbReference type="Pfam" id="PF13229"/>
    </source>
</evidence>
<sequence>MVIRRATSGTSVGGGVFFGRGHGGGEVDGCEFAECDAAAGGGVFVASGDGAGRVTFRNVTFTKNRATGSPPARGGGAFVTSTSAKVIFESCAFAENVAENGIGGGVYGRGGHVIVNGCSFRANVAASGGGVAFEGGGVVSSSAFLANVATKRSGGGAHVVAETDVVGATVSAAVQRSSFVNNSAVSAGGGVFVYGRVRMLANSFSTNALDVSAPAGLNPNYYVCTNSSATGCSMAPTLANYIYDPAQYDPFEQQSSFAAVT</sequence>
<dbReference type="Proteomes" id="UP000009170">
    <property type="component" value="Unassembled WGS sequence"/>
</dbReference>
<dbReference type="InterPro" id="IPR039448">
    <property type="entry name" value="Beta_helix"/>
</dbReference>
<dbReference type="PANTHER" id="PTHR11319">
    <property type="entry name" value="G PROTEIN-COUPLED RECEPTOR-RELATED"/>
    <property type="match status" value="1"/>
</dbReference>
<dbReference type="Pfam" id="PF13229">
    <property type="entry name" value="Beta_helix"/>
    <property type="match status" value="1"/>
</dbReference>
<gene>
    <name evidence="2" type="ORF">OT_ostta12g00470</name>
</gene>
<dbReference type="OrthoDB" id="10631365at2759"/>
<dbReference type="EMBL" id="CAID01000012">
    <property type="protein sequence ID" value="CEF99782.1"/>
    <property type="molecule type" value="Genomic_DNA"/>
</dbReference>
<organism evidence="2 3">
    <name type="scientific">Ostreococcus tauri</name>
    <name type="common">Marine green alga</name>
    <dbReference type="NCBI Taxonomy" id="70448"/>
    <lineage>
        <taxon>Eukaryota</taxon>
        <taxon>Viridiplantae</taxon>
        <taxon>Chlorophyta</taxon>
        <taxon>Mamiellophyceae</taxon>
        <taxon>Mamiellales</taxon>
        <taxon>Bathycoccaceae</taxon>
        <taxon>Ostreococcus</taxon>
    </lineage>
</organism>
<comment type="caution">
    <text evidence="2">The sequence shown here is derived from an EMBL/GenBank/DDBJ whole genome shotgun (WGS) entry which is preliminary data.</text>
</comment>
<feature type="domain" description="Right handed beta helix" evidence="1">
    <location>
        <begin position="13"/>
        <end position="164"/>
    </location>
</feature>
<reference evidence="2 3" key="2">
    <citation type="journal article" date="2014" name="BMC Genomics">
        <title>An improved genome of the model marine alga Ostreococcus tauri unfolds by assessing Illumina de novo assemblies.</title>
        <authorList>
            <person name="Blanc-Mathieu R."/>
            <person name="Verhelst B."/>
            <person name="Derelle E."/>
            <person name="Rombauts S."/>
            <person name="Bouget F.Y."/>
            <person name="Carre I."/>
            <person name="Chateau A."/>
            <person name="Eyre-Walker A."/>
            <person name="Grimsley N."/>
            <person name="Moreau H."/>
            <person name="Piegu B."/>
            <person name="Rivals E."/>
            <person name="Schackwitz W."/>
            <person name="Van de Peer Y."/>
            <person name="Piganeau G."/>
        </authorList>
    </citation>
    <scope>NUCLEOTIDE SEQUENCE [LARGE SCALE GENOMIC DNA]</scope>
    <source>
        <strain evidence="3">OTTH 0595 / CCAP 157/2 / RCC745</strain>
    </source>
</reference>
<dbReference type="KEGG" id="ota:OT_ostta12g00470"/>
<dbReference type="InterPro" id="IPR011050">
    <property type="entry name" value="Pectin_lyase_fold/virulence"/>
</dbReference>
<accession>A0A090MAN1</accession>
<name>A0A090MAN1_OSTTA</name>
<evidence type="ECO:0000313" key="2">
    <source>
        <dbReference type="EMBL" id="CEF99782.1"/>
    </source>
</evidence>
<dbReference type="SMART" id="SM00710">
    <property type="entry name" value="PbH1"/>
    <property type="match status" value="4"/>
</dbReference>